<keyword evidence="1" id="KW-1133">Transmembrane helix</keyword>
<keyword evidence="1" id="KW-0812">Transmembrane</keyword>
<reference evidence="2" key="2">
    <citation type="journal article" name="Front. Microbiol.">
        <title>Degradative Capacity of Two Strains of Rhodonia placenta: From Phenotype to Genotype.</title>
        <authorList>
            <person name="Kolle M."/>
            <person name="Horta M.A.C."/>
            <person name="Nowrousian M."/>
            <person name="Ohm R.A."/>
            <person name="Benz J.P."/>
            <person name="Pilgard A."/>
        </authorList>
    </citation>
    <scope>NUCLEOTIDE SEQUENCE</scope>
    <source>
        <strain evidence="2">FPRL280</strain>
    </source>
</reference>
<dbReference type="EMBL" id="JADOXO010000215">
    <property type="protein sequence ID" value="KAF9809172.1"/>
    <property type="molecule type" value="Genomic_DNA"/>
</dbReference>
<protein>
    <submittedName>
        <fullName evidence="2">Uncharacterized protein</fullName>
    </submittedName>
</protein>
<gene>
    <name evidence="2" type="ORF">IEO21_07509</name>
</gene>
<comment type="caution">
    <text evidence="2">The sequence shown here is derived from an EMBL/GenBank/DDBJ whole genome shotgun (WGS) entry which is preliminary data.</text>
</comment>
<proteinExistence type="predicted"/>
<reference evidence="2" key="1">
    <citation type="submission" date="2020-11" db="EMBL/GenBank/DDBJ databases">
        <authorList>
            <person name="Koelle M."/>
            <person name="Horta M.A.C."/>
            <person name="Nowrousian M."/>
            <person name="Ohm R.A."/>
            <person name="Benz P."/>
            <person name="Pilgard A."/>
        </authorList>
    </citation>
    <scope>NUCLEOTIDE SEQUENCE</scope>
    <source>
        <strain evidence="2">FPRL280</strain>
    </source>
</reference>
<sequence>MPTCPGIPTREAGIPFGFYEATVSLAAAADPSMKYPRLPIYMTIAGCAIIISLPRVGLFTDALIGIGLFCVAWWLHVNVVAIVLLLAAIGWGWLYAIVAPMTEEWIDKMYESMRRVMSAL</sequence>
<evidence type="ECO:0000256" key="1">
    <source>
        <dbReference type="SAM" id="Phobius"/>
    </source>
</evidence>
<dbReference type="AlphaFoldDB" id="A0A8H7NY78"/>
<feature type="transmembrane region" description="Helical" evidence="1">
    <location>
        <begin position="41"/>
        <end position="74"/>
    </location>
</feature>
<evidence type="ECO:0000313" key="3">
    <source>
        <dbReference type="Proteomes" id="UP000639403"/>
    </source>
</evidence>
<accession>A0A8H7NY78</accession>
<dbReference type="Proteomes" id="UP000639403">
    <property type="component" value="Unassembled WGS sequence"/>
</dbReference>
<feature type="transmembrane region" description="Helical" evidence="1">
    <location>
        <begin position="80"/>
        <end position="99"/>
    </location>
</feature>
<organism evidence="2 3">
    <name type="scientific">Rhodonia placenta</name>
    <dbReference type="NCBI Taxonomy" id="104341"/>
    <lineage>
        <taxon>Eukaryota</taxon>
        <taxon>Fungi</taxon>
        <taxon>Dikarya</taxon>
        <taxon>Basidiomycota</taxon>
        <taxon>Agaricomycotina</taxon>
        <taxon>Agaricomycetes</taxon>
        <taxon>Polyporales</taxon>
        <taxon>Adustoporiaceae</taxon>
        <taxon>Rhodonia</taxon>
    </lineage>
</organism>
<name>A0A8H7NY78_9APHY</name>
<evidence type="ECO:0000313" key="2">
    <source>
        <dbReference type="EMBL" id="KAF9809172.1"/>
    </source>
</evidence>
<keyword evidence="1" id="KW-0472">Membrane</keyword>